<proteinExistence type="predicted"/>
<feature type="compositionally biased region" description="Low complexity" evidence="2">
    <location>
        <begin position="924"/>
        <end position="935"/>
    </location>
</feature>
<accession>A0A1Q9DJJ4</accession>
<dbReference type="PANTHER" id="PTHR13037:SF24">
    <property type="entry name" value="POLYCOMB PROTEIN PCL-RELATED"/>
    <property type="match status" value="1"/>
</dbReference>
<dbReference type="Proteomes" id="UP000186817">
    <property type="component" value="Unassembled WGS sequence"/>
</dbReference>
<dbReference type="PANTHER" id="PTHR13037">
    <property type="entry name" value="FORMIN"/>
    <property type="match status" value="1"/>
</dbReference>
<keyword evidence="4" id="KW-1185">Reference proteome</keyword>
<sequence length="1065" mass="115531">MVGADAELPFSVRTLPDLAELVHRKLHLGAGGIAQIVQTKTRMPRRRTQESFVYGTASVHAELLMPPRVVLSAVLSEQAPVKLISFVAGSRRSVVCALNHAGRRGRRNAMNMLCSTSVAIQVSGSTRPHIGDVIPPSAAPAAAPVCFMLRCRNGSSWWQGHFIAAQSRHHFVSGQESKQSFVDHAIVDAIPHNCAVRQARPLQLLHFRRPQHQFVFSCGAGSTAKLLPDASCVAALLTGAIEQALGWIRPPLASAHAIPPDAASSVRPAAAPVCHASLCASQEPVFQEDFTNMTSGLLRFLTQTGAISRPGIEFLPRSFVSMFSFSAGTSSTKYVGDSSRAAALTNSRAIAQVSGCIHTFLACAWASPSSAASSLPPAAAPVCFFLQCRNGSSWWQGHFRAAQSRHQYVSGQESKQSLVDHAIVDAIPHKCAVRSSPTAVGCFAMQVHESSCTAGLLTKSRALVPVWGWIRPPVASAHAPPPAASSLRPAAAPVCRFLHCRYRGCFRGVESWHLVVDKQGGMQSFVDLAIADSVPYSSAVRSSPAATGSKPVCNASRVAALLTISRAIAQASGWIRPPATHHQLRHNGREGLIGVHSGKLFVLVPSRCAHESSSKQANHSIRCMRFQELVHGAGTAAWHSLRSVQAARKNYAVLRSSRCASRMWPPPVMAEPSPKKVGMPPPPSPTPRAACMLRLQGAVRSVFRPDIEAAVESFCLEISPVEETLRQAQLPFILMIRNLLPLLPSQALQDREVPLNLVLVGHSHGGVIAHSMAQCLESAGFLVKGIVAVDTLALPRWTEMPLPRFDPRALARHLSPCHWQLTVPKVNMMAPEVPPFRRMLPSRAELLAGGAVFPPKYVKDVDHFRILQQSSWDLAAVVSRILRRHFGQPNDRRIRLSDNVAVKRGCPDCSVRRPPTRSDPQPQPRQHPQESQSPHQHPPPQQQHPPLCAYQPRPRQLHPAAFRQLPPAPPWALPHSTVRRPLTDHPRLLYASPPPPPHARAFAPHPPKYPSYLSSPQHHLHLSGGTTPQPQACTPSSCSVPCGAPPRGRLASPRPASPHKPRFLI</sequence>
<protein>
    <submittedName>
        <fullName evidence="3">Uncharacterized protein</fullName>
    </submittedName>
</protein>
<gene>
    <name evidence="3" type="ORF">AK812_SmicGene22564</name>
</gene>
<organism evidence="3 4">
    <name type="scientific">Symbiodinium microadriaticum</name>
    <name type="common">Dinoflagellate</name>
    <name type="synonym">Zooxanthella microadriatica</name>
    <dbReference type="NCBI Taxonomy" id="2951"/>
    <lineage>
        <taxon>Eukaryota</taxon>
        <taxon>Sar</taxon>
        <taxon>Alveolata</taxon>
        <taxon>Dinophyceae</taxon>
        <taxon>Suessiales</taxon>
        <taxon>Symbiodiniaceae</taxon>
        <taxon>Symbiodinium</taxon>
    </lineage>
</organism>
<keyword evidence="1" id="KW-0945">Host-virus interaction</keyword>
<dbReference type="InterPro" id="IPR029058">
    <property type="entry name" value="AB_hydrolase_fold"/>
</dbReference>
<feature type="region of interest" description="Disordered" evidence="2">
    <location>
        <begin position="665"/>
        <end position="685"/>
    </location>
</feature>
<feature type="region of interest" description="Disordered" evidence="2">
    <location>
        <begin position="993"/>
        <end position="1065"/>
    </location>
</feature>
<dbReference type="EMBL" id="LSRX01000508">
    <property type="protein sequence ID" value="OLP95326.1"/>
    <property type="molecule type" value="Genomic_DNA"/>
</dbReference>
<evidence type="ECO:0000313" key="3">
    <source>
        <dbReference type="EMBL" id="OLP95326.1"/>
    </source>
</evidence>
<feature type="region of interest" description="Disordered" evidence="2">
    <location>
        <begin position="905"/>
        <end position="952"/>
    </location>
</feature>
<evidence type="ECO:0000256" key="2">
    <source>
        <dbReference type="SAM" id="MobiDB-lite"/>
    </source>
</evidence>
<reference evidence="3 4" key="1">
    <citation type="submission" date="2016-02" db="EMBL/GenBank/DDBJ databases">
        <title>Genome analysis of coral dinoflagellate symbionts highlights evolutionary adaptations to a symbiotic lifestyle.</title>
        <authorList>
            <person name="Aranda M."/>
            <person name="Li Y."/>
            <person name="Liew Y.J."/>
            <person name="Baumgarten S."/>
            <person name="Simakov O."/>
            <person name="Wilson M."/>
            <person name="Piel J."/>
            <person name="Ashoor H."/>
            <person name="Bougouffa S."/>
            <person name="Bajic V.B."/>
            <person name="Ryu T."/>
            <person name="Ravasi T."/>
            <person name="Bayer T."/>
            <person name="Micklem G."/>
            <person name="Kim H."/>
            <person name="Bhak J."/>
            <person name="Lajeunesse T.C."/>
            <person name="Voolstra C.R."/>
        </authorList>
    </citation>
    <scope>NUCLEOTIDE SEQUENCE [LARGE SCALE GENOMIC DNA]</scope>
    <source>
        <strain evidence="3 4">CCMP2467</strain>
    </source>
</reference>
<dbReference type="AlphaFoldDB" id="A0A1Q9DJJ4"/>
<feature type="compositionally biased region" description="Pro residues" evidence="2">
    <location>
        <begin position="993"/>
        <end position="1009"/>
    </location>
</feature>
<feature type="compositionally biased region" description="Polar residues" evidence="2">
    <location>
        <begin position="1024"/>
        <end position="1039"/>
    </location>
</feature>
<dbReference type="SUPFAM" id="SSF53474">
    <property type="entry name" value="alpha/beta-Hydrolases"/>
    <property type="match status" value="1"/>
</dbReference>
<comment type="caution">
    <text evidence="3">The sequence shown here is derived from an EMBL/GenBank/DDBJ whole genome shotgun (WGS) entry which is preliminary data.</text>
</comment>
<dbReference type="Gene3D" id="3.40.50.1820">
    <property type="entry name" value="alpha/beta hydrolase"/>
    <property type="match status" value="1"/>
</dbReference>
<evidence type="ECO:0000313" key="4">
    <source>
        <dbReference type="Proteomes" id="UP000186817"/>
    </source>
</evidence>
<name>A0A1Q9DJJ4_SYMMI</name>
<dbReference type="OrthoDB" id="422496at2759"/>
<evidence type="ECO:0000256" key="1">
    <source>
        <dbReference type="ARBA" id="ARBA00022581"/>
    </source>
</evidence>